<comment type="catalytic activity">
    <reaction evidence="5">
        <text>L-allo-threonine = acetaldehyde + glycine</text>
        <dbReference type="Rhea" id="RHEA:26209"/>
        <dbReference type="ChEBI" id="CHEBI:15343"/>
        <dbReference type="ChEBI" id="CHEBI:57305"/>
        <dbReference type="ChEBI" id="CHEBI:58585"/>
        <dbReference type="EC" id="4.1.2.48"/>
    </reaction>
</comment>
<protein>
    <recommendedName>
        <fullName evidence="5">L-threonine aldolase</fullName>
        <ecNumber evidence="5">4.1.2.48</ecNumber>
    </recommendedName>
</protein>
<organism evidence="7 8">
    <name type="scientific">Pelagibius litoralis</name>
    <dbReference type="NCBI Taxonomy" id="374515"/>
    <lineage>
        <taxon>Bacteria</taxon>
        <taxon>Pseudomonadati</taxon>
        <taxon>Pseudomonadota</taxon>
        <taxon>Alphaproteobacteria</taxon>
        <taxon>Rhodospirillales</taxon>
        <taxon>Rhodovibrionaceae</taxon>
        <taxon>Pelagibius</taxon>
    </lineage>
</organism>
<evidence type="ECO:0000256" key="1">
    <source>
        <dbReference type="ARBA" id="ARBA00001933"/>
    </source>
</evidence>
<reference evidence="7" key="1">
    <citation type="submission" date="2020-03" db="EMBL/GenBank/DDBJ databases">
        <title>Genome of Pelagibius litoralis DSM 21314T.</title>
        <authorList>
            <person name="Wang G."/>
        </authorList>
    </citation>
    <scope>NUCLEOTIDE SEQUENCE</scope>
    <source>
        <strain evidence="7">DSM 21314</strain>
    </source>
</reference>
<accession>A0A967EZW3</accession>
<dbReference type="Gene3D" id="3.40.640.10">
    <property type="entry name" value="Type I PLP-dependent aspartate aminotransferase-like (Major domain)"/>
    <property type="match status" value="1"/>
</dbReference>
<name>A0A967EZW3_9PROT</name>
<feature type="domain" description="Aromatic amino acid beta-eliminating lyase/threonine aldolase" evidence="6">
    <location>
        <begin position="4"/>
        <end position="289"/>
    </location>
</feature>
<keyword evidence="8" id="KW-1185">Reference proteome</keyword>
<evidence type="ECO:0000256" key="3">
    <source>
        <dbReference type="ARBA" id="ARBA00011881"/>
    </source>
</evidence>
<dbReference type="GO" id="GO:0006567">
    <property type="term" value="P:L-threonine catabolic process"/>
    <property type="evidence" value="ECO:0007669"/>
    <property type="project" value="UniProtKB-UniRule"/>
</dbReference>
<comment type="caution">
    <text evidence="7">The sequence shown here is derived from an EMBL/GenBank/DDBJ whole genome shotgun (WGS) entry which is preliminary data.</text>
</comment>
<dbReference type="InterPro" id="IPR026273">
    <property type="entry name" value="Low_specificity_L-TA_bact"/>
</dbReference>
<evidence type="ECO:0000313" key="7">
    <source>
        <dbReference type="EMBL" id="NIA70464.1"/>
    </source>
</evidence>
<sequence>MSNFASDNVTGISPAIMAALEQANSGSEMPYGEDTVTRRLTAQVSELFERDCAVFPVATGSAANSLALASLVPRYGAVYCHREAHINVDECGGPEFFTGGAKLVVLDGPAAKIDAAAVEAAIDGAGDVHRVQPAAISITQASELGAVYRPDEVAALAAVAQRHGLAFHMDGARFANALASLGCRPAEITWRAGIDVLTLGATKNGAMAAEAVIFFSPDKAGDFEYLRKRGGHLFSKMRFVSAQLEAYLTEDHWLDNARHANAQAARLAEGLGALPGIRLQAPVQANELFLALPDPVIKGLEARGFEFYSWGASGAQQIRLVAAFNTRPEDVEAFIAAAAELTGATAARESA</sequence>
<dbReference type="InterPro" id="IPR001597">
    <property type="entry name" value="ArAA_b-elim_lyase/Thr_aldolase"/>
</dbReference>
<dbReference type="GO" id="GO:0004793">
    <property type="term" value="F:threonine aldolase activity"/>
    <property type="evidence" value="ECO:0007669"/>
    <property type="project" value="UniProtKB-UniRule"/>
</dbReference>
<dbReference type="Gene3D" id="3.90.1150.10">
    <property type="entry name" value="Aspartate Aminotransferase, domain 1"/>
    <property type="match status" value="1"/>
</dbReference>
<comment type="similarity">
    <text evidence="2 5">Belongs to the threonine aldolase family.</text>
</comment>
<dbReference type="InterPro" id="IPR015422">
    <property type="entry name" value="PyrdxlP-dep_Trfase_small"/>
</dbReference>
<comment type="function">
    <text evidence="5">Catalyzes the cleavage of L-allo-threonine and L-threonine to glycine and acetaldehyde.</text>
</comment>
<dbReference type="InterPro" id="IPR015424">
    <property type="entry name" value="PyrdxlP-dep_Trfase"/>
</dbReference>
<dbReference type="CDD" id="cd06502">
    <property type="entry name" value="TA_like"/>
    <property type="match status" value="1"/>
</dbReference>
<proteinExistence type="inferred from homology"/>
<dbReference type="PANTHER" id="PTHR48097">
    <property type="entry name" value="L-THREONINE ALDOLASE-RELATED"/>
    <property type="match status" value="1"/>
</dbReference>
<comment type="catalytic activity">
    <reaction evidence="5">
        <text>L-threonine = acetaldehyde + glycine</text>
        <dbReference type="Rhea" id="RHEA:19625"/>
        <dbReference type="ChEBI" id="CHEBI:15343"/>
        <dbReference type="ChEBI" id="CHEBI:57305"/>
        <dbReference type="ChEBI" id="CHEBI:57926"/>
        <dbReference type="EC" id="4.1.2.48"/>
    </reaction>
</comment>
<evidence type="ECO:0000256" key="4">
    <source>
        <dbReference type="ARBA" id="ARBA00022898"/>
    </source>
</evidence>
<comment type="cofactor">
    <cofactor evidence="1 5">
        <name>pyridoxal 5'-phosphate</name>
        <dbReference type="ChEBI" id="CHEBI:597326"/>
    </cofactor>
</comment>
<evidence type="ECO:0000313" key="8">
    <source>
        <dbReference type="Proteomes" id="UP000761264"/>
    </source>
</evidence>
<dbReference type="SUPFAM" id="SSF53383">
    <property type="entry name" value="PLP-dependent transferases"/>
    <property type="match status" value="1"/>
</dbReference>
<dbReference type="RefSeq" id="WP_167227100.1">
    <property type="nucleotide sequence ID" value="NZ_JAAQPH010000014.1"/>
</dbReference>
<evidence type="ECO:0000256" key="5">
    <source>
        <dbReference type="PIRNR" id="PIRNR038940"/>
    </source>
</evidence>
<dbReference type="AlphaFoldDB" id="A0A967EZW3"/>
<evidence type="ECO:0000259" key="6">
    <source>
        <dbReference type="Pfam" id="PF01212"/>
    </source>
</evidence>
<dbReference type="InterPro" id="IPR015421">
    <property type="entry name" value="PyrdxlP-dep_Trfase_major"/>
</dbReference>
<dbReference type="EMBL" id="JAAQPH010000014">
    <property type="protein sequence ID" value="NIA70464.1"/>
    <property type="molecule type" value="Genomic_DNA"/>
</dbReference>
<keyword evidence="4 5" id="KW-0663">Pyridoxal phosphate</keyword>
<dbReference type="PIRSF" id="PIRSF038940">
    <property type="entry name" value="Low_specificity_LTA"/>
    <property type="match status" value="1"/>
</dbReference>
<dbReference type="EC" id="4.1.2.48" evidence="5"/>
<dbReference type="Pfam" id="PF01212">
    <property type="entry name" value="Beta_elim_lyase"/>
    <property type="match status" value="1"/>
</dbReference>
<gene>
    <name evidence="7" type="ORF">HBA54_17855</name>
</gene>
<comment type="subunit">
    <text evidence="3">Homotetramer.</text>
</comment>
<dbReference type="Proteomes" id="UP000761264">
    <property type="component" value="Unassembled WGS sequence"/>
</dbReference>
<evidence type="ECO:0000256" key="2">
    <source>
        <dbReference type="ARBA" id="ARBA00006966"/>
    </source>
</evidence>
<keyword evidence="5" id="KW-0456">Lyase</keyword>
<dbReference type="PANTHER" id="PTHR48097:SF5">
    <property type="entry name" value="LOW SPECIFICITY L-THREONINE ALDOLASE"/>
    <property type="match status" value="1"/>
</dbReference>